<reference evidence="3 4" key="1">
    <citation type="journal article" date="2023" name="bioRxiv">
        <title>Genome report: Whole genome sequence and annotation of Penstemon davidsonii.</title>
        <authorList>
            <person name="Ostevik K.L."/>
            <person name="Alabady M."/>
            <person name="Zhang M."/>
            <person name="Rausher M.D."/>
        </authorList>
    </citation>
    <scope>NUCLEOTIDE SEQUENCE [LARGE SCALE GENOMIC DNA]</scope>
    <source>
        <strain evidence="3">DNT005</strain>
        <tissue evidence="3">Whole leaf</tissue>
    </source>
</reference>
<dbReference type="InterPro" id="IPR039391">
    <property type="entry name" value="Phytocyanin-like"/>
</dbReference>
<feature type="domain" description="Phytocyanin" evidence="2">
    <location>
        <begin position="23"/>
        <end position="123"/>
    </location>
</feature>
<evidence type="ECO:0000313" key="4">
    <source>
        <dbReference type="Proteomes" id="UP001291926"/>
    </source>
</evidence>
<dbReference type="PROSITE" id="PS51485">
    <property type="entry name" value="PHYTOCYANIN"/>
    <property type="match status" value="1"/>
</dbReference>
<comment type="caution">
    <text evidence="3">The sequence shown here is derived from an EMBL/GenBank/DDBJ whole genome shotgun (WGS) entry which is preliminary data.</text>
</comment>
<keyword evidence="4" id="KW-1185">Reference proteome</keyword>
<organism evidence="3 4">
    <name type="scientific">Penstemon davidsonii</name>
    <dbReference type="NCBI Taxonomy" id="160366"/>
    <lineage>
        <taxon>Eukaryota</taxon>
        <taxon>Viridiplantae</taxon>
        <taxon>Streptophyta</taxon>
        <taxon>Embryophyta</taxon>
        <taxon>Tracheophyta</taxon>
        <taxon>Spermatophyta</taxon>
        <taxon>Magnoliopsida</taxon>
        <taxon>eudicotyledons</taxon>
        <taxon>Gunneridae</taxon>
        <taxon>Pentapetalae</taxon>
        <taxon>asterids</taxon>
        <taxon>lamiids</taxon>
        <taxon>Lamiales</taxon>
        <taxon>Plantaginaceae</taxon>
        <taxon>Cheloneae</taxon>
        <taxon>Penstemon</taxon>
    </lineage>
</organism>
<feature type="chain" id="PRO_5047169285" description="Phytocyanin domain-containing protein" evidence="1">
    <location>
        <begin position="23"/>
        <end position="165"/>
    </location>
</feature>
<dbReference type="InterPro" id="IPR003245">
    <property type="entry name" value="Phytocyanin_dom"/>
</dbReference>
<dbReference type="SUPFAM" id="SSF49503">
    <property type="entry name" value="Cupredoxins"/>
    <property type="match status" value="1"/>
</dbReference>
<sequence>MALSRAFFIAIILAAVVAPSLATDYTVGDNDGWKLGVDYTKWATGKDFRVGDTIKFMYAPGSHNILKVNGPDFQQCTSTNASSLPMTSGNDIITLANPGRKWYICDIGDHCRQGMKLVITVSAVEAPTPAPVSGGPNTSTANEISASKYCVWMLIALAAFGMMLA</sequence>
<accession>A0ABR0DB65</accession>
<dbReference type="PANTHER" id="PTHR33021:SF533">
    <property type="entry name" value="PHYTOCYANIN DOMAIN-CONTAINING PROTEIN"/>
    <property type="match status" value="1"/>
</dbReference>
<protein>
    <recommendedName>
        <fullName evidence="2">Phytocyanin domain-containing protein</fullName>
    </recommendedName>
</protein>
<evidence type="ECO:0000313" key="3">
    <source>
        <dbReference type="EMBL" id="KAK4486422.1"/>
    </source>
</evidence>
<dbReference type="Gene3D" id="2.60.40.420">
    <property type="entry name" value="Cupredoxins - blue copper proteins"/>
    <property type="match status" value="1"/>
</dbReference>
<dbReference type="EMBL" id="JAYDYQ010002533">
    <property type="protein sequence ID" value="KAK4486422.1"/>
    <property type="molecule type" value="Genomic_DNA"/>
</dbReference>
<dbReference type="Pfam" id="PF02298">
    <property type="entry name" value="Cu_bind_like"/>
    <property type="match status" value="1"/>
</dbReference>
<name>A0ABR0DB65_9LAMI</name>
<keyword evidence="1" id="KW-0732">Signal</keyword>
<dbReference type="PANTHER" id="PTHR33021">
    <property type="entry name" value="BLUE COPPER PROTEIN"/>
    <property type="match status" value="1"/>
</dbReference>
<feature type="signal peptide" evidence="1">
    <location>
        <begin position="1"/>
        <end position="22"/>
    </location>
</feature>
<gene>
    <name evidence="3" type="ORF">RD792_009097</name>
</gene>
<dbReference type="CDD" id="cd04216">
    <property type="entry name" value="Phytocyanin"/>
    <property type="match status" value="1"/>
</dbReference>
<evidence type="ECO:0000256" key="1">
    <source>
        <dbReference type="SAM" id="SignalP"/>
    </source>
</evidence>
<dbReference type="InterPro" id="IPR008972">
    <property type="entry name" value="Cupredoxin"/>
</dbReference>
<evidence type="ECO:0000259" key="2">
    <source>
        <dbReference type="PROSITE" id="PS51485"/>
    </source>
</evidence>
<dbReference type="Proteomes" id="UP001291926">
    <property type="component" value="Unassembled WGS sequence"/>
</dbReference>
<proteinExistence type="predicted"/>